<feature type="signal peptide" evidence="1">
    <location>
        <begin position="1"/>
        <end position="21"/>
    </location>
</feature>
<dbReference type="InParanoid" id="A0A259TUX3"/>
<comment type="caution">
    <text evidence="2">The sequence shown here is derived from an EMBL/GenBank/DDBJ whole genome shotgun (WGS) entry which is preliminary data.</text>
</comment>
<evidence type="ECO:0000313" key="3">
    <source>
        <dbReference type="Proteomes" id="UP000216446"/>
    </source>
</evidence>
<protein>
    <recommendedName>
        <fullName evidence="4">Lipoprotein</fullName>
    </recommendedName>
</protein>
<dbReference type="PROSITE" id="PS51257">
    <property type="entry name" value="PROKAR_LIPOPROTEIN"/>
    <property type="match status" value="1"/>
</dbReference>
<reference evidence="2 3" key="1">
    <citation type="submission" date="2016-11" db="EMBL/GenBank/DDBJ databases">
        <title>Study of marine rhodopsin-containing bacteria.</title>
        <authorList>
            <person name="Yoshizawa S."/>
            <person name="Kumagai Y."/>
            <person name="Kogure K."/>
        </authorList>
    </citation>
    <scope>NUCLEOTIDE SEQUENCE [LARGE SCALE GENOMIC DNA]</scope>
    <source>
        <strain evidence="2 3">SG-29</strain>
    </source>
</reference>
<keyword evidence="1" id="KW-0732">Signal</keyword>
<evidence type="ECO:0008006" key="4">
    <source>
        <dbReference type="Google" id="ProtNLM"/>
    </source>
</evidence>
<accession>A0A259TUX3</accession>
<feature type="chain" id="PRO_5012378852" description="Lipoprotein" evidence="1">
    <location>
        <begin position="22"/>
        <end position="148"/>
    </location>
</feature>
<organism evidence="2 3">
    <name type="scientific">Rubricoccus marinus</name>
    <dbReference type="NCBI Taxonomy" id="716817"/>
    <lineage>
        <taxon>Bacteria</taxon>
        <taxon>Pseudomonadati</taxon>
        <taxon>Rhodothermota</taxon>
        <taxon>Rhodothermia</taxon>
        <taxon>Rhodothermales</taxon>
        <taxon>Rubricoccaceae</taxon>
        <taxon>Rubricoccus</taxon>
    </lineage>
</organism>
<dbReference type="AlphaFoldDB" id="A0A259TUX3"/>
<evidence type="ECO:0000256" key="1">
    <source>
        <dbReference type="SAM" id="SignalP"/>
    </source>
</evidence>
<sequence length="148" mass="15935">MTRLLPLALLFGLAGCGLFDAFDADRGSFSATVRGDQRFDLDGSAYYVLVQDDPLTTGIILTDTDLPTIEFRFEGGSVRGTLYHIPADASATFELDRYDGAPYRASGGTVEILRVSDTEAAGEFSFTATRGAESITVEGEFVAEREAE</sequence>
<dbReference type="Proteomes" id="UP000216446">
    <property type="component" value="Unassembled WGS sequence"/>
</dbReference>
<dbReference type="EMBL" id="MQWB01000001">
    <property type="protein sequence ID" value="OZC01565.1"/>
    <property type="molecule type" value="Genomic_DNA"/>
</dbReference>
<keyword evidence="3" id="KW-1185">Reference proteome</keyword>
<gene>
    <name evidence="2" type="ORF">BSZ36_00330</name>
</gene>
<name>A0A259TUX3_9BACT</name>
<proteinExistence type="predicted"/>
<dbReference type="RefSeq" id="WP_094545182.1">
    <property type="nucleotide sequence ID" value="NZ_MQWB01000001.1"/>
</dbReference>
<evidence type="ECO:0000313" key="2">
    <source>
        <dbReference type="EMBL" id="OZC01565.1"/>
    </source>
</evidence>